<dbReference type="AlphaFoldDB" id="A0AAW0BRJ1"/>
<comment type="caution">
    <text evidence="2">The sequence shown here is derived from an EMBL/GenBank/DDBJ whole genome shotgun (WGS) entry which is preliminary data.</text>
</comment>
<dbReference type="EMBL" id="JAWWNJ010000027">
    <property type="protein sequence ID" value="KAK7029291.1"/>
    <property type="molecule type" value="Genomic_DNA"/>
</dbReference>
<accession>A0AAW0BRJ1</accession>
<evidence type="ECO:0000313" key="2">
    <source>
        <dbReference type="EMBL" id="KAK7029291.1"/>
    </source>
</evidence>
<sequence length="109" mass="11949">MIGLIEPHQGTQVLGHVEYIRAFACRDKCTASIEEEGGAVTRYRGKSRWEVVGGTSSRVSRMMYRARSAVVGNDADLGVAMAGVQSKGDEVGNGREISTQNRKYDYTFT</sequence>
<organism evidence="2 3">
    <name type="scientific">Favolaschia claudopus</name>
    <dbReference type="NCBI Taxonomy" id="2862362"/>
    <lineage>
        <taxon>Eukaryota</taxon>
        <taxon>Fungi</taxon>
        <taxon>Dikarya</taxon>
        <taxon>Basidiomycota</taxon>
        <taxon>Agaricomycotina</taxon>
        <taxon>Agaricomycetes</taxon>
        <taxon>Agaricomycetidae</taxon>
        <taxon>Agaricales</taxon>
        <taxon>Marasmiineae</taxon>
        <taxon>Mycenaceae</taxon>
        <taxon>Favolaschia</taxon>
    </lineage>
</organism>
<dbReference type="Proteomes" id="UP001362999">
    <property type="component" value="Unassembled WGS sequence"/>
</dbReference>
<proteinExistence type="predicted"/>
<evidence type="ECO:0000256" key="1">
    <source>
        <dbReference type="SAM" id="MobiDB-lite"/>
    </source>
</evidence>
<keyword evidence="3" id="KW-1185">Reference proteome</keyword>
<feature type="region of interest" description="Disordered" evidence="1">
    <location>
        <begin position="88"/>
        <end position="109"/>
    </location>
</feature>
<gene>
    <name evidence="2" type="ORF">R3P38DRAFT_2775852</name>
</gene>
<reference evidence="2 3" key="1">
    <citation type="journal article" date="2024" name="J Genomics">
        <title>Draft genome sequencing and assembly of Favolaschia claudopus CIRM-BRFM 2984 isolated from oak limbs.</title>
        <authorList>
            <person name="Navarro D."/>
            <person name="Drula E."/>
            <person name="Chaduli D."/>
            <person name="Cazenave R."/>
            <person name="Ahrendt S."/>
            <person name="Wang J."/>
            <person name="Lipzen A."/>
            <person name="Daum C."/>
            <person name="Barry K."/>
            <person name="Grigoriev I.V."/>
            <person name="Favel A."/>
            <person name="Rosso M.N."/>
            <person name="Martin F."/>
        </authorList>
    </citation>
    <scope>NUCLEOTIDE SEQUENCE [LARGE SCALE GENOMIC DNA]</scope>
    <source>
        <strain evidence="2 3">CIRM-BRFM 2984</strain>
    </source>
</reference>
<protein>
    <submittedName>
        <fullName evidence="2">Uncharacterized protein</fullName>
    </submittedName>
</protein>
<name>A0AAW0BRJ1_9AGAR</name>
<evidence type="ECO:0000313" key="3">
    <source>
        <dbReference type="Proteomes" id="UP001362999"/>
    </source>
</evidence>